<keyword evidence="3" id="KW-0963">Cytoplasm</keyword>
<dbReference type="Pfam" id="PF23409">
    <property type="entry name" value="Beta-prop_EML"/>
    <property type="match status" value="1"/>
</dbReference>
<keyword evidence="6" id="KW-0206">Cytoskeleton</keyword>
<dbReference type="Proteomes" id="UP001151699">
    <property type="component" value="Chromosome X"/>
</dbReference>
<feature type="region of interest" description="Disordered" evidence="8">
    <location>
        <begin position="1"/>
        <end position="54"/>
    </location>
</feature>
<dbReference type="InterPro" id="IPR055442">
    <property type="entry name" value="Beta-prop_EML-like_2nd"/>
</dbReference>
<protein>
    <submittedName>
        <fullName evidence="10">Echinoderm microtubule-associated protein-like</fullName>
    </submittedName>
</protein>
<dbReference type="SMART" id="SM00320">
    <property type="entry name" value="WD40"/>
    <property type="match status" value="9"/>
</dbReference>
<feature type="region of interest" description="Disordered" evidence="8">
    <location>
        <begin position="1121"/>
        <end position="1140"/>
    </location>
</feature>
<dbReference type="AlphaFoldDB" id="A0A9Q0MU33"/>
<gene>
    <name evidence="10" type="primary">DCX-EMAP</name>
    <name evidence="10" type="ORF">Bhyg_09826</name>
</gene>
<feature type="repeat" description="WD" evidence="7">
    <location>
        <begin position="720"/>
        <end position="752"/>
    </location>
</feature>
<dbReference type="Pfam" id="PF03451">
    <property type="entry name" value="HELP"/>
    <property type="match status" value="1"/>
</dbReference>
<feature type="domain" description="Doublecortin" evidence="9">
    <location>
        <begin position="310"/>
        <end position="394"/>
    </location>
</feature>
<feature type="compositionally biased region" description="Polar residues" evidence="8">
    <location>
        <begin position="34"/>
        <end position="43"/>
    </location>
</feature>
<dbReference type="GO" id="GO:0000226">
    <property type="term" value="P:microtubule cytoskeleton organization"/>
    <property type="evidence" value="ECO:0007669"/>
    <property type="project" value="TreeGrafter"/>
</dbReference>
<comment type="similarity">
    <text evidence="2">Belongs to the WD repeat EMAP family.</text>
</comment>
<dbReference type="PANTHER" id="PTHR13720">
    <property type="entry name" value="WD-40 REPEAT PROTEIN"/>
    <property type="match status" value="1"/>
</dbReference>
<reference evidence="10" key="1">
    <citation type="submission" date="2022-07" db="EMBL/GenBank/DDBJ databases">
        <authorList>
            <person name="Trinca V."/>
            <person name="Uliana J.V.C."/>
            <person name="Torres T.T."/>
            <person name="Ward R.J."/>
            <person name="Monesi N."/>
        </authorList>
    </citation>
    <scope>NUCLEOTIDE SEQUENCE</scope>
    <source>
        <strain evidence="10">HSMRA1968</strain>
        <tissue evidence="10">Whole embryos</tissue>
    </source>
</reference>
<dbReference type="GO" id="GO:0035556">
    <property type="term" value="P:intracellular signal transduction"/>
    <property type="evidence" value="ECO:0007669"/>
    <property type="project" value="InterPro"/>
</dbReference>
<dbReference type="OrthoDB" id="47802at2759"/>
<feature type="region of interest" description="Disordered" evidence="8">
    <location>
        <begin position="77"/>
        <end position="101"/>
    </location>
</feature>
<dbReference type="InterPro" id="IPR036572">
    <property type="entry name" value="Doublecortin_dom_sf"/>
</dbReference>
<feature type="compositionally biased region" description="Polar residues" evidence="8">
    <location>
        <begin position="138"/>
        <end position="148"/>
    </location>
</feature>
<dbReference type="InterPro" id="IPR011047">
    <property type="entry name" value="Quinoprotein_ADH-like_sf"/>
</dbReference>
<dbReference type="Pfam" id="PF03607">
    <property type="entry name" value="DCX"/>
    <property type="match status" value="1"/>
</dbReference>
<comment type="subcellular location">
    <subcellularLocation>
        <location evidence="1">Cytoplasm</location>
        <location evidence="1">Cytoskeleton</location>
    </subcellularLocation>
</comment>
<dbReference type="PROSITE" id="PS50082">
    <property type="entry name" value="WD_REPEATS_2"/>
    <property type="match status" value="2"/>
</dbReference>
<dbReference type="GO" id="GO:0008017">
    <property type="term" value="F:microtubule binding"/>
    <property type="evidence" value="ECO:0007669"/>
    <property type="project" value="TreeGrafter"/>
</dbReference>
<dbReference type="InterPro" id="IPR050630">
    <property type="entry name" value="WD_repeat_EMAP"/>
</dbReference>
<organism evidence="10 11">
    <name type="scientific">Pseudolycoriella hygida</name>
    <dbReference type="NCBI Taxonomy" id="35572"/>
    <lineage>
        <taxon>Eukaryota</taxon>
        <taxon>Metazoa</taxon>
        <taxon>Ecdysozoa</taxon>
        <taxon>Arthropoda</taxon>
        <taxon>Hexapoda</taxon>
        <taxon>Insecta</taxon>
        <taxon>Pterygota</taxon>
        <taxon>Neoptera</taxon>
        <taxon>Endopterygota</taxon>
        <taxon>Diptera</taxon>
        <taxon>Nematocera</taxon>
        <taxon>Sciaroidea</taxon>
        <taxon>Sciaridae</taxon>
        <taxon>Pseudolycoriella</taxon>
    </lineage>
</organism>
<dbReference type="FunFam" id="3.10.20.230:FF:000009">
    <property type="entry name" value="Echinoderm microtubule-associated protein-like CG42247"/>
    <property type="match status" value="1"/>
</dbReference>
<keyword evidence="4 7" id="KW-0853">WD repeat</keyword>
<dbReference type="FunFam" id="3.10.20.230:FF:000018">
    <property type="entry name" value="Echinoderm microtubule-associated protein-like CG42247"/>
    <property type="match status" value="1"/>
</dbReference>
<feature type="compositionally biased region" description="Polar residues" evidence="8">
    <location>
        <begin position="1"/>
        <end position="17"/>
    </location>
</feature>
<keyword evidence="5" id="KW-0677">Repeat</keyword>
<dbReference type="Gene3D" id="2.130.10.10">
    <property type="entry name" value="YVTN repeat-like/Quinoprotein amine dehydrogenase"/>
    <property type="match status" value="2"/>
</dbReference>
<evidence type="ECO:0000256" key="6">
    <source>
        <dbReference type="ARBA" id="ARBA00023212"/>
    </source>
</evidence>
<comment type="caution">
    <text evidence="10">The sequence shown here is derived from an EMBL/GenBank/DDBJ whole genome shotgun (WGS) entry which is preliminary data.</text>
</comment>
<evidence type="ECO:0000256" key="3">
    <source>
        <dbReference type="ARBA" id="ARBA00022490"/>
    </source>
</evidence>
<dbReference type="EMBL" id="WJQU01000003">
    <property type="protein sequence ID" value="KAJ6637100.1"/>
    <property type="molecule type" value="Genomic_DNA"/>
</dbReference>
<evidence type="ECO:0000256" key="4">
    <source>
        <dbReference type="ARBA" id="ARBA00022574"/>
    </source>
</evidence>
<accession>A0A9Q0MU33</accession>
<feature type="repeat" description="WD" evidence="7">
    <location>
        <begin position="809"/>
        <end position="840"/>
    </location>
</feature>
<feature type="compositionally biased region" description="Basic and acidic residues" evidence="8">
    <location>
        <begin position="44"/>
        <end position="54"/>
    </location>
</feature>
<dbReference type="InterPro" id="IPR015943">
    <property type="entry name" value="WD40/YVTN_repeat-like_dom_sf"/>
</dbReference>
<dbReference type="Pfam" id="PF23414">
    <property type="entry name" value="Beta-prop_EML_2"/>
    <property type="match status" value="1"/>
</dbReference>
<dbReference type="SUPFAM" id="SSF89837">
    <property type="entry name" value="Doublecortin (DC)"/>
    <property type="match status" value="2"/>
</dbReference>
<evidence type="ECO:0000256" key="7">
    <source>
        <dbReference type="PROSITE-ProRule" id="PRU00221"/>
    </source>
</evidence>
<dbReference type="Gene3D" id="3.10.20.230">
    <property type="entry name" value="Doublecortin domain"/>
    <property type="match status" value="2"/>
</dbReference>
<dbReference type="InterPro" id="IPR001680">
    <property type="entry name" value="WD40_rpt"/>
</dbReference>
<name>A0A9Q0MU33_9DIPT</name>
<evidence type="ECO:0000256" key="2">
    <source>
        <dbReference type="ARBA" id="ARBA00006489"/>
    </source>
</evidence>
<dbReference type="GO" id="GO:0072686">
    <property type="term" value="C:mitotic spindle"/>
    <property type="evidence" value="ECO:0007669"/>
    <property type="project" value="TreeGrafter"/>
</dbReference>
<dbReference type="InterPro" id="IPR005108">
    <property type="entry name" value="HELP"/>
</dbReference>
<dbReference type="InterPro" id="IPR055439">
    <property type="entry name" value="Beta-prop_EML_1st"/>
</dbReference>
<evidence type="ECO:0000256" key="8">
    <source>
        <dbReference type="SAM" id="MobiDB-lite"/>
    </source>
</evidence>
<proteinExistence type="inferred from homology"/>
<evidence type="ECO:0000256" key="5">
    <source>
        <dbReference type="ARBA" id="ARBA00022737"/>
    </source>
</evidence>
<evidence type="ECO:0000256" key="1">
    <source>
        <dbReference type="ARBA" id="ARBA00004245"/>
    </source>
</evidence>
<dbReference type="InterPro" id="IPR003533">
    <property type="entry name" value="Doublecortin_dom"/>
</dbReference>
<dbReference type="SMART" id="SM00537">
    <property type="entry name" value="DCX"/>
    <property type="match status" value="2"/>
</dbReference>
<evidence type="ECO:0000313" key="11">
    <source>
        <dbReference type="Proteomes" id="UP001151699"/>
    </source>
</evidence>
<evidence type="ECO:0000259" key="9">
    <source>
        <dbReference type="PROSITE" id="PS50309"/>
    </source>
</evidence>
<dbReference type="PANTHER" id="PTHR13720:SF55">
    <property type="entry name" value="ECHINODERM MICROTUBULE-ASSOCIATED PROTEIN-LIKE CG42247"/>
    <property type="match status" value="1"/>
</dbReference>
<dbReference type="PROSITE" id="PS50309">
    <property type="entry name" value="DC"/>
    <property type="match status" value="2"/>
</dbReference>
<feature type="domain" description="Doublecortin" evidence="9">
    <location>
        <begin position="183"/>
        <end position="265"/>
    </location>
</feature>
<dbReference type="FunFam" id="2.130.10.10:FF:000477">
    <property type="entry name" value="Echinoderm microtubule-associated protein-like CG42247"/>
    <property type="match status" value="1"/>
</dbReference>
<feature type="region of interest" description="Disordered" evidence="8">
    <location>
        <begin position="138"/>
        <end position="159"/>
    </location>
</feature>
<sequence>MVSVESSSHQPPLSNQEFDAEQPLNAVAPAPTEGESTINNNRVVENKPRTPLKMSHENNADAMVTMGAPPRASVTSTIGSNGQTNVVNNNNHNLKSTESDEDDYNIGGGIISAPTGGPIYGGYWGALRATSRAVSPSMMDNMSENSSQPPMPAPLARSKSRPELIGGIGASSRYGNLSFWKARRVLFYRNGDPFFPGVEYRFKPFRDIGSLEALLDKISPKMDLPRGARYVFSMDGDRKYNLDELEDGASYVVSSYKAFKPASYGKKNGMWYASPGNQGWGNKSLSRKPSVLEADVAPSAANALKPSAGRVIRIINNLDHTVQCRVLLNLRTSQPFEEVLEDLGQVLKMTGAKRMYTASGQEVRSFSQLRNEFAEIETFYLGTGAAVIAPVPSGPSSPVRRSRSRAGVPIVQDDISKTTARQRARSKSRPRVLYAPESEIVRPTADYSLLDVMKEEPTKVIIRGLRRTFYPPVHHSPMDNSPPDKKLALQWVHGYRGIDSRRNLWVLPSGELLYYVAAVAVLLDRDEEAQRHYTGHTEDIMCMDVHPSRELVASGQRGGRDRKSQAHVRIWSTESLQTLYVFGMGELDSGVTSVAFSQLNGGSYILAVDAGRESILSVWQWQWGHLLGKVATLQEGLSGAAFHPLDDNLIITHGRGHLAFWHRRKDGFFERTDIIKQPSRTHVTSIQFEPDGDVVTADSDGFITIYSVDSDGAYFVRMEFEAHNKGISCLVMLSEGTLLSGGEKDRKIAAWDSLQNYKRITDTKLPESAGGVRTIYPQRPGRNDGNIYVGTTRNNILEGSLQRRFNQVVFGHGRQLWGLAAHPEDEVFATAGHDKHIALWRKQKLLWTTQVGYECVSLAFHPFGSALAAGSTEGHLLVLNAENGATMLTLRVCGSPLNCIAFNQVGDMIAMGSQNGSIYLFRVSRDGFSYKKVNKIRGSQPLTHLDWSVDGCYLQTVTVDFDLLFWDVKSLSPERSPMAMKDVKWLTHNCTVGFLVAGMWNNRYYASTSSIMTTCNRATAQDMLVSGDADGYLRLFRYPCISPRAEYCEAKVYSGTLASARFLYGDRSVVTPLWPPWRNAAASEPHNAQYNREQRPSIVSTIADSEMSMGNDGVGVTAITNGDDKWDHQSNAHSESSDDCNNDGHVQYAVLLPDAFAVLDLT</sequence>
<keyword evidence="11" id="KW-1185">Reference proteome</keyword>
<evidence type="ECO:0000313" key="10">
    <source>
        <dbReference type="EMBL" id="KAJ6637100.1"/>
    </source>
</evidence>
<dbReference type="SUPFAM" id="SSF50998">
    <property type="entry name" value="Quinoprotein alcohol dehydrogenase-like"/>
    <property type="match status" value="1"/>
</dbReference>